<organism evidence="2 3">
    <name type="scientific">Termititenax aidoneus</name>
    <dbReference type="NCBI Taxonomy" id="2218524"/>
    <lineage>
        <taxon>Bacteria</taxon>
        <taxon>Bacillati</taxon>
        <taxon>Candidatus Margulisiibacteriota</taxon>
        <taxon>Candidatus Termititenacia</taxon>
        <taxon>Candidatus Termititenacales</taxon>
        <taxon>Candidatus Termititenacaceae</taxon>
        <taxon>Candidatus Termititenax</taxon>
    </lineage>
</organism>
<evidence type="ECO:0000313" key="3">
    <source>
        <dbReference type="Proteomes" id="UP000269352"/>
    </source>
</evidence>
<accession>A0A388TAL4</accession>
<gene>
    <name evidence="2" type="ORF">NO1_0866</name>
</gene>
<evidence type="ECO:0000259" key="1">
    <source>
        <dbReference type="Pfam" id="PF04028"/>
    </source>
</evidence>
<dbReference type="Pfam" id="PF04028">
    <property type="entry name" value="DUF374"/>
    <property type="match status" value="1"/>
</dbReference>
<dbReference type="Proteomes" id="UP000269352">
    <property type="component" value="Unassembled WGS sequence"/>
</dbReference>
<feature type="domain" description="DUF374" evidence="1">
    <location>
        <begin position="60"/>
        <end position="131"/>
    </location>
</feature>
<dbReference type="EMBL" id="BGZN01000012">
    <property type="protein sequence ID" value="GBR73492.1"/>
    <property type="molecule type" value="Genomic_DNA"/>
</dbReference>
<proteinExistence type="predicted"/>
<evidence type="ECO:0000313" key="2">
    <source>
        <dbReference type="EMBL" id="GBR73492.1"/>
    </source>
</evidence>
<dbReference type="AlphaFoldDB" id="A0A388TAL4"/>
<protein>
    <recommendedName>
        <fullName evidence="1">DUF374 domain-containing protein</fullName>
    </recommendedName>
</protein>
<name>A0A388TAL4_TERA1</name>
<dbReference type="InterPro" id="IPR007172">
    <property type="entry name" value="DUF374"/>
</dbReference>
<reference evidence="2 3" key="1">
    <citation type="journal article" date="2019" name="ISME J.">
        <title>Genome analyses of uncultured TG2/ZB3 bacteria in 'Margulisbacteria' specifically attached to ectosymbiotic spirochetes of protists in the termite gut.</title>
        <authorList>
            <person name="Utami Y.D."/>
            <person name="Kuwahara H."/>
            <person name="Igai K."/>
            <person name="Murakami T."/>
            <person name="Sugaya K."/>
            <person name="Morikawa T."/>
            <person name="Nagura Y."/>
            <person name="Yuki M."/>
            <person name="Deevong P."/>
            <person name="Inoue T."/>
            <person name="Kihara K."/>
            <person name="Lo N."/>
            <person name="Yamada A."/>
            <person name="Ohkuma M."/>
            <person name="Hongoh Y."/>
        </authorList>
    </citation>
    <scope>NUCLEOTIDE SEQUENCE [LARGE SCALE GENOMIC DNA]</scope>
    <source>
        <strain evidence="2">NkOx7-01</strain>
    </source>
</reference>
<keyword evidence="3" id="KW-1185">Reference proteome</keyword>
<sequence>MFVGLSQFLKKTGLTGLHHSISPTLRLDSAELDALTAQYLQAGRSILFCCWHEITFVGFYWFRRRAAGVLMEASLKGDVLAAMANSYGMRDFRIADNPQDPQTVRGTVGFIKHLKAGHSGVIALDGPNGPRRIAKPGMVRIAEKTNAVIFPIGGAYARKIVFRKRWDQYQLPLWSSRAALRLVKPLEVPSGLTPEQEKALQEEIVDDLNEAMRRAEDAVKKPGV</sequence>
<comment type="caution">
    <text evidence="2">The sequence shown here is derived from an EMBL/GenBank/DDBJ whole genome shotgun (WGS) entry which is preliminary data.</text>
</comment>